<dbReference type="Proteomes" id="UP000230233">
    <property type="component" value="Chromosome II"/>
</dbReference>
<feature type="compositionally biased region" description="Low complexity" evidence="2">
    <location>
        <begin position="239"/>
        <end position="250"/>
    </location>
</feature>
<dbReference type="STRING" id="1611254.A0A2G5V052"/>
<sequence length="347" mass="39215">MGRVFKKKGGAKREAEDEKKEELVIKKKAKKEKSPEPEPESESGDDDDVEDVSDEEVEDEDEDEEEQNIMDFDFEGSAPVDDDRDGIVNLLTQTFLRTDIDMKAMAESIISKAPHGLVLTQVDDDEEAEQDFMVYGLCTTLALNENKENPPKFIKDIFTYLLNRAKKGAPTEIYKKIEEIQEAGDGKTGLFVNERLLNFPTIVVPQLFESIKNDVDNFETKYKTIIYIQKLRIAEGEESNAGSSSSSGAPPKKKGKMGKAEKKRAAAAALANAEIEFDNPEDRILFQLKEGKEVHFDFPVHMDVEPGSKFHTIEKEGKKYNPFRRLVIMDDKRFDAFLKKGCDSIVV</sequence>
<dbReference type="GO" id="GO:0005634">
    <property type="term" value="C:nucleus"/>
    <property type="evidence" value="ECO:0007669"/>
    <property type="project" value="TreeGrafter"/>
</dbReference>
<protein>
    <recommendedName>
        <fullName evidence="5">Protein BCCIP homolog</fullName>
    </recommendedName>
</protein>
<dbReference type="PANTHER" id="PTHR13261">
    <property type="entry name" value="BRCA2 AND CDKN1A INTERACTING PROTEIN"/>
    <property type="match status" value="1"/>
</dbReference>
<feature type="region of interest" description="Disordered" evidence="2">
    <location>
        <begin position="238"/>
        <end position="261"/>
    </location>
</feature>
<dbReference type="PANTHER" id="PTHR13261:SF0">
    <property type="entry name" value="BRCA2 AND CDKN1A-INTERACTING PROTEIN"/>
    <property type="match status" value="1"/>
</dbReference>
<dbReference type="EMBL" id="PDUG01000002">
    <property type="protein sequence ID" value="PIC45130.1"/>
    <property type="molecule type" value="Genomic_DNA"/>
</dbReference>
<name>A0A2G5V052_9PELO</name>
<feature type="compositionally biased region" description="Basic and acidic residues" evidence="2">
    <location>
        <begin position="11"/>
        <end position="25"/>
    </location>
</feature>
<dbReference type="InterPro" id="IPR025602">
    <property type="entry name" value="BCP1_family"/>
</dbReference>
<comment type="caution">
    <text evidence="3">The sequence shown here is derived from an EMBL/GenBank/DDBJ whole genome shotgun (WGS) entry which is preliminary data.</text>
</comment>
<evidence type="ECO:0000256" key="1">
    <source>
        <dbReference type="ARBA" id="ARBA00006781"/>
    </source>
</evidence>
<dbReference type="AlphaFoldDB" id="A0A2G5V052"/>
<accession>A0A2G5V052</accession>
<comment type="similarity">
    <text evidence="1">Belongs to the BCP1 family.</text>
</comment>
<evidence type="ECO:0000313" key="3">
    <source>
        <dbReference type="EMBL" id="PIC45130.1"/>
    </source>
</evidence>
<organism evidence="3 4">
    <name type="scientific">Caenorhabditis nigoni</name>
    <dbReference type="NCBI Taxonomy" id="1611254"/>
    <lineage>
        <taxon>Eukaryota</taxon>
        <taxon>Metazoa</taxon>
        <taxon>Ecdysozoa</taxon>
        <taxon>Nematoda</taxon>
        <taxon>Chromadorea</taxon>
        <taxon>Rhabditida</taxon>
        <taxon>Rhabditina</taxon>
        <taxon>Rhabditomorpha</taxon>
        <taxon>Rhabditoidea</taxon>
        <taxon>Rhabditidae</taxon>
        <taxon>Peloderinae</taxon>
        <taxon>Caenorhabditis</taxon>
    </lineage>
</organism>
<feature type="region of interest" description="Disordered" evidence="2">
    <location>
        <begin position="1"/>
        <end position="79"/>
    </location>
</feature>
<gene>
    <name evidence="3" type="primary">Cni-ZK1127.4</name>
    <name evidence="3" type="synonym">Cnig_chr_II.g5254</name>
    <name evidence="3" type="ORF">B9Z55_005254</name>
</gene>
<dbReference type="Pfam" id="PF13862">
    <property type="entry name" value="BCCIP"/>
    <property type="match status" value="1"/>
</dbReference>
<feature type="compositionally biased region" description="Acidic residues" evidence="2">
    <location>
        <begin position="37"/>
        <end position="79"/>
    </location>
</feature>
<feature type="compositionally biased region" description="Basic residues" evidence="2">
    <location>
        <begin position="1"/>
        <end position="10"/>
    </location>
</feature>
<evidence type="ECO:0000256" key="2">
    <source>
        <dbReference type="SAM" id="MobiDB-lite"/>
    </source>
</evidence>
<evidence type="ECO:0008006" key="5">
    <source>
        <dbReference type="Google" id="ProtNLM"/>
    </source>
</evidence>
<proteinExistence type="inferred from homology"/>
<evidence type="ECO:0000313" key="4">
    <source>
        <dbReference type="Proteomes" id="UP000230233"/>
    </source>
</evidence>
<dbReference type="OrthoDB" id="27543at2759"/>
<reference evidence="4" key="1">
    <citation type="submission" date="2017-10" db="EMBL/GenBank/DDBJ databases">
        <title>Rapid genome shrinkage in a self-fertile nematode reveals novel sperm competition proteins.</title>
        <authorList>
            <person name="Yin D."/>
            <person name="Schwarz E.M."/>
            <person name="Thomas C.G."/>
            <person name="Felde R.L."/>
            <person name="Korf I.F."/>
            <person name="Cutter A.D."/>
            <person name="Schartner C.M."/>
            <person name="Ralston E.J."/>
            <person name="Meyer B.J."/>
            <person name="Haag E.S."/>
        </authorList>
    </citation>
    <scope>NUCLEOTIDE SEQUENCE [LARGE SCALE GENOMIC DNA]</scope>
    <source>
        <strain evidence="4">JU1422</strain>
    </source>
</reference>
<keyword evidence="4" id="KW-1185">Reference proteome</keyword>